<reference evidence="3 4" key="1">
    <citation type="submission" date="2019-03" db="EMBL/GenBank/DDBJ databases">
        <title>Genomic Encyclopedia of Archaeal and Bacterial Type Strains, Phase II (KMG-II): from individual species to whole genera.</title>
        <authorList>
            <person name="Goeker M."/>
        </authorList>
    </citation>
    <scope>NUCLEOTIDE SEQUENCE [LARGE SCALE GENOMIC DNA]</scope>
    <source>
        <strain evidence="3 4">DSM 27697</strain>
    </source>
</reference>
<protein>
    <submittedName>
        <fullName evidence="3">Uncharacterized protein</fullName>
    </submittedName>
</protein>
<dbReference type="RefSeq" id="WP_132292603.1">
    <property type="nucleotide sequence ID" value="NZ_SMFU01000008.1"/>
</dbReference>
<evidence type="ECO:0000256" key="2">
    <source>
        <dbReference type="SAM" id="Phobius"/>
    </source>
</evidence>
<proteinExistence type="predicted"/>
<evidence type="ECO:0000313" key="3">
    <source>
        <dbReference type="EMBL" id="TCK07630.1"/>
    </source>
</evidence>
<comment type="caution">
    <text evidence="3">The sequence shown here is derived from an EMBL/GenBank/DDBJ whole genome shotgun (WGS) entry which is preliminary data.</text>
</comment>
<dbReference type="EMBL" id="SMFU01000008">
    <property type="protein sequence ID" value="TCK07630.1"/>
    <property type="molecule type" value="Genomic_DNA"/>
</dbReference>
<keyword evidence="2" id="KW-1133">Transmembrane helix</keyword>
<dbReference type="Proteomes" id="UP000294546">
    <property type="component" value="Unassembled WGS sequence"/>
</dbReference>
<accession>A0A4R1GK84</accession>
<keyword evidence="4" id="KW-1185">Reference proteome</keyword>
<evidence type="ECO:0000313" key="4">
    <source>
        <dbReference type="Proteomes" id="UP000294546"/>
    </source>
</evidence>
<gene>
    <name evidence="3" type="ORF">CLV83_2503</name>
</gene>
<feature type="transmembrane region" description="Helical" evidence="2">
    <location>
        <begin position="6"/>
        <end position="27"/>
    </location>
</feature>
<dbReference type="AlphaFoldDB" id="A0A4R1GK84"/>
<name>A0A4R1GK84_9GAMM</name>
<organism evidence="3 4">
    <name type="scientific">Marinobacterium mangrovicola</name>
    <dbReference type="NCBI Taxonomy" id="1476959"/>
    <lineage>
        <taxon>Bacteria</taxon>
        <taxon>Pseudomonadati</taxon>
        <taxon>Pseudomonadota</taxon>
        <taxon>Gammaproteobacteria</taxon>
        <taxon>Oceanospirillales</taxon>
        <taxon>Oceanospirillaceae</taxon>
        <taxon>Marinobacterium</taxon>
    </lineage>
</organism>
<feature type="region of interest" description="Disordered" evidence="1">
    <location>
        <begin position="225"/>
        <end position="251"/>
    </location>
</feature>
<evidence type="ECO:0000256" key="1">
    <source>
        <dbReference type="SAM" id="MobiDB-lite"/>
    </source>
</evidence>
<dbReference type="OrthoDB" id="6088829at2"/>
<sequence length="251" mass="29373">MSPTQIGILILGGILVLAVTAYIVQTIETQRREKRMRLLALRDQIRRADHLLSNLPPFYISPDIRSILIKYMDLRWHQMIELERNPSYQQELEKLAQRASEPFDPGNYPAGSLTHSPDRNTARSTRALLRELAQFLTDLQKQNLFGKNALQAMLRHIKQSYTRLTIELEIMDAQQTEEVAGPQVALHTYRSALTRLQNFNDAYQIDVQVFALSRKLEECQKIADEQRAREEEELRQRDAAERAREERERYR</sequence>
<keyword evidence="2" id="KW-0812">Transmembrane</keyword>
<keyword evidence="2" id="KW-0472">Membrane</keyword>